<dbReference type="Pfam" id="PF01607">
    <property type="entry name" value="CBM_14"/>
    <property type="match status" value="1"/>
</dbReference>
<keyword evidence="13" id="KW-1185">Reference proteome</keyword>
<dbReference type="SUPFAM" id="SSF51445">
    <property type="entry name" value="(Trans)glycosidases"/>
    <property type="match status" value="1"/>
</dbReference>
<feature type="region of interest" description="Disordered" evidence="9">
    <location>
        <begin position="370"/>
        <end position="405"/>
    </location>
</feature>
<evidence type="ECO:0000256" key="5">
    <source>
        <dbReference type="ARBA" id="ARBA00023157"/>
    </source>
</evidence>
<keyword evidence="4 8" id="KW-0378">Hydrolase</keyword>
<keyword evidence="7 8" id="KW-0326">Glycosidase</keyword>
<evidence type="ECO:0000256" key="9">
    <source>
        <dbReference type="SAM" id="MobiDB-lite"/>
    </source>
</evidence>
<keyword evidence="5" id="KW-1015">Disulfide bond</keyword>
<evidence type="ECO:0000256" key="3">
    <source>
        <dbReference type="ARBA" id="ARBA00022729"/>
    </source>
</evidence>
<dbReference type="GO" id="GO:0008061">
    <property type="term" value="F:chitin binding"/>
    <property type="evidence" value="ECO:0007669"/>
    <property type="project" value="UniProtKB-KW"/>
</dbReference>
<dbReference type="GO" id="GO:0004568">
    <property type="term" value="F:chitinase activity"/>
    <property type="evidence" value="ECO:0007669"/>
    <property type="project" value="TreeGrafter"/>
</dbReference>
<dbReference type="PANTHER" id="PTHR11177:SF360">
    <property type="entry name" value="CHITINASE 4-RELATED"/>
    <property type="match status" value="1"/>
</dbReference>
<dbReference type="AlphaFoldDB" id="A0A8J4XP28"/>
<dbReference type="InterPro" id="IPR036508">
    <property type="entry name" value="Chitin-bd_dom_sf"/>
</dbReference>
<evidence type="ECO:0000256" key="6">
    <source>
        <dbReference type="ARBA" id="ARBA00023180"/>
    </source>
</evidence>
<evidence type="ECO:0000259" key="11">
    <source>
        <dbReference type="PROSITE" id="PS51910"/>
    </source>
</evidence>
<dbReference type="PROSITE" id="PS51910">
    <property type="entry name" value="GH18_2"/>
    <property type="match status" value="1"/>
</dbReference>
<dbReference type="SUPFAM" id="SSF57625">
    <property type="entry name" value="Invertebrate chitin-binding proteins"/>
    <property type="match status" value="1"/>
</dbReference>
<evidence type="ECO:0000256" key="2">
    <source>
        <dbReference type="ARBA" id="ARBA00022669"/>
    </source>
</evidence>
<protein>
    <submittedName>
        <fullName evidence="12">Acidic mammalian chitinase</fullName>
    </submittedName>
</protein>
<comment type="caution">
    <text evidence="12">The sequence shown here is derived from an EMBL/GenBank/DDBJ whole genome shotgun (WGS) entry which is preliminary data.</text>
</comment>
<dbReference type="InterPro" id="IPR029070">
    <property type="entry name" value="Chitinase_insertion_sf"/>
</dbReference>
<dbReference type="GO" id="GO:0005975">
    <property type="term" value="P:carbohydrate metabolic process"/>
    <property type="evidence" value="ECO:0007669"/>
    <property type="project" value="InterPro"/>
</dbReference>
<keyword evidence="6" id="KW-0325">Glycoprotein</keyword>
<feature type="domain" description="Chitin-binding type-2" evidence="10">
    <location>
        <begin position="402"/>
        <end position="460"/>
    </location>
</feature>
<dbReference type="Gene3D" id="3.10.50.10">
    <property type="match status" value="1"/>
</dbReference>
<evidence type="ECO:0000313" key="12">
    <source>
        <dbReference type="EMBL" id="KAG0711282.1"/>
    </source>
</evidence>
<dbReference type="Gene3D" id="2.170.140.10">
    <property type="entry name" value="Chitin binding domain"/>
    <property type="match status" value="1"/>
</dbReference>
<dbReference type="EMBL" id="JACEEZ010023445">
    <property type="protein sequence ID" value="KAG0711282.1"/>
    <property type="molecule type" value="Genomic_DNA"/>
</dbReference>
<dbReference type="Gene3D" id="3.20.20.80">
    <property type="entry name" value="Glycosidases"/>
    <property type="match status" value="1"/>
</dbReference>
<dbReference type="PROSITE" id="PS01095">
    <property type="entry name" value="GH18_1"/>
    <property type="match status" value="1"/>
</dbReference>
<dbReference type="InterPro" id="IPR001579">
    <property type="entry name" value="Glyco_hydro_18_chit_AS"/>
</dbReference>
<reference evidence="12" key="1">
    <citation type="submission" date="2020-07" db="EMBL/GenBank/DDBJ databases">
        <title>The High-quality genome of the commercially important snow crab, Chionoecetes opilio.</title>
        <authorList>
            <person name="Jeong J.-H."/>
            <person name="Ryu S."/>
        </authorList>
    </citation>
    <scope>NUCLEOTIDE SEQUENCE</scope>
    <source>
        <strain evidence="12">MADBK_172401_WGS</strain>
        <tissue evidence="12">Digestive gland</tissue>
    </source>
</reference>
<dbReference type="Pfam" id="PF00704">
    <property type="entry name" value="Glyco_hydro_18"/>
    <property type="match status" value="1"/>
</dbReference>
<evidence type="ECO:0000256" key="1">
    <source>
        <dbReference type="ARBA" id="ARBA00009121"/>
    </source>
</evidence>
<proteinExistence type="inferred from homology"/>
<dbReference type="GO" id="GO:0005576">
    <property type="term" value="C:extracellular region"/>
    <property type="evidence" value="ECO:0007669"/>
    <property type="project" value="InterPro"/>
</dbReference>
<evidence type="ECO:0000256" key="7">
    <source>
        <dbReference type="ARBA" id="ARBA00023295"/>
    </source>
</evidence>
<dbReference type="SMART" id="SM00494">
    <property type="entry name" value="ChtBD2"/>
    <property type="match status" value="1"/>
</dbReference>
<sequence>MVCYYGSWAVYRPGKGMFDVEDIDANLCTHLIFGFAGLGSNNKIKVLDPWNELCDEYGLCAFDRFTALKKKNTKLVTILAVGGWNEGSTKYSNMAADPAKRKTFVDSSIKLLKDHDFDGLDMDWEYPTQRGGKPADKENFILLLSDLKEALHANGMMLTAAVSAGKGTIDAAYDIPGMAQHLDMVNLMTYDFHGDWDPYTHHQSGLYAHPDDTGDNAYFNQDFAVRYWIEKGMPANKISQGVPLYGRCWTLDGKDDTGYYAPAHQPSVAGPYTEEPGDWGYNEICEGISKGGWTVVHDPAMHEPYAYNLNHNKIWCSYDDEDSVKLKAEYAKEHGLAGMMVWSIDTDDFVGLCGRKFNLIKTMVETFTGEQITPGPTLPPTTRDPDATTTKAVTKPPTPSPTEVCSKPGNNADHDNCHHYWLCYQNVDGGYDATMEPCPEGTLFNPQANICDWDHVVCAMPGDPTNEFLFETFTPLILQDYAGESCEEELRTVRGRTEREYPNKRRA</sequence>
<dbReference type="PROSITE" id="PS50940">
    <property type="entry name" value="CHIT_BIND_II"/>
    <property type="match status" value="1"/>
</dbReference>
<organism evidence="12 13">
    <name type="scientific">Chionoecetes opilio</name>
    <name type="common">Atlantic snow crab</name>
    <name type="synonym">Cancer opilio</name>
    <dbReference type="NCBI Taxonomy" id="41210"/>
    <lineage>
        <taxon>Eukaryota</taxon>
        <taxon>Metazoa</taxon>
        <taxon>Ecdysozoa</taxon>
        <taxon>Arthropoda</taxon>
        <taxon>Crustacea</taxon>
        <taxon>Multicrustacea</taxon>
        <taxon>Malacostraca</taxon>
        <taxon>Eumalacostraca</taxon>
        <taxon>Eucarida</taxon>
        <taxon>Decapoda</taxon>
        <taxon>Pleocyemata</taxon>
        <taxon>Brachyura</taxon>
        <taxon>Eubrachyura</taxon>
        <taxon>Majoidea</taxon>
        <taxon>Majidae</taxon>
        <taxon>Chionoecetes</taxon>
    </lineage>
</organism>
<accession>A0A8J4XP28</accession>
<dbReference type="GO" id="GO:0006032">
    <property type="term" value="P:chitin catabolic process"/>
    <property type="evidence" value="ECO:0007669"/>
    <property type="project" value="TreeGrafter"/>
</dbReference>
<dbReference type="SUPFAM" id="SSF54556">
    <property type="entry name" value="Chitinase insertion domain"/>
    <property type="match status" value="1"/>
</dbReference>
<feature type="domain" description="GH18" evidence="11">
    <location>
        <begin position="1"/>
        <end position="370"/>
    </location>
</feature>
<evidence type="ECO:0000259" key="10">
    <source>
        <dbReference type="PROSITE" id="PS50940"/>
    </source>
</evidence>
<dbReference type="SMART" id="SM00636">
    <property type="entry name" value="Glyco_18"/>
    <property type="match status" value="1"/>
</dbReference>
<dbReference type="InterPro" id="IPR011583">
    <property type="entry name" value="Chitinase_II/V-like_cat"/>
</dbReference>
<dbReference type="CDD" id="cd02872">
    <property type="entry name" value="GH18_chitolectin_chitotriosidase"/>
    <property type="match status" value="1"/>
</dbReference>
<dbReference type="InterPro" id="IPR017853">
    <property type="entry name" value="GH"/>
</dbReference>
<evidence type="ECO:0000256" key="8">
    <source>
        <dbReference type="RuleBase" id="RU000489"/>
    </source>
</evidence>
<keyword evidence="2" id="KW-0147">Chitin-binding</keyword>
<dbReference type="PANTHER" id="PTHR11177">
    <property type="entry name" value="CHITINASE"/>
    <property type="match status" value="1"/>
</dbReference>
<evidence type="ECO:0000256" key="4">
    <source>
        <dbReference type="ARBA" id="ARBA00022801"/>
    </source>
</evidence>
<dbReference type="InterPro" id="IPR002557">
    <property type="entry name" value="Chitin-bd_dom"/>
</dbReference>
<name>A0A8J4XP28_CHIOP</name>
<evidence type="ECO:0000313" key="13">
    <source>
        <dbReference type="Proteomes" id="UP000770661"/>
    </source>
</evidence>
<dbReference type="FunFam" id="3.10.50.10:FF:000003">
    <property type="entry name" value="Class V chitinase CHIT5b"/>
    <property type="match status" value="1"/>
</dbReference>
<dbReference type="InterPro" id="IPR001223">
    <property type="entry name" value="Glyco_hydro18_cat"/>
</dbReference>
<dbReference type="OrthoDB" id="73875at2759"/>
<dbReference type="FunFam" id="3.20.20.80:FF:000097">
    <property type="entry name" value="Probable chitinase 2"/>
    <property type="match status" value="1"/>
</dbReference>
<gene>
    <name evidence="12" type="primary">CHIA_0</name>
    <name evidence="12" type="ORF">GWK47_020939</name>
</gene>
<keyword evidence="3" id="KW-0732">Signal</keyword>
<dbReference type="InterPro" id="IPR050314">
    <property type="entry name" value="Glycosyl_Hydrlase_18"/>
</dbReference>
<dbReference type="Proteomes" id="UP000770661">
    <property type="component" value="Unassembled WGS sequence"/>
</dbReference>
<comment type="similarity">
    <text evidence="1">Belongs to the glycosyl hydrolase 18 family. Chitinase class II subfamily.</text>
</comment>